<dbReference type="InParanoid" id="A0A1D8PJF7"/>
<reference evidence="2 3" key="1">
    <citation type="journal article" date="2004" name="Proc. Natl. Acad. Sci. U.S.A.">
        <title>The diploid genome sequence of Candida albicans.</title>
        <authorList>
            <person name="Jones T."/>
            <person name="Federspiel N.A."/>
            <person name="Chibana H."/>
            <person name="Dungan J."/>
            <person name="Kalman S."/>
            <person name="Magee B.B."/>
            <person name="Newport G."/>
            <person name="Thorstenson Y.R."/>
            <person name="Agabian N."/>
            <person name="Magee P.T."/>
            <person name="Davis R.W."/>
            <person name="Scherer S."/>
        </authorList>
    </citation>
    <scope>NUCLEOTIDE SEQUENCE [LARGE SCALE GENOMIC DNA]</scope>
    <source>
        <strain evidence="3">SC5314 / ATCC MYA-2876</strain>
    </source>
</reference>
<evidence type="ECO:0000313" key="2">
    <source>
        <dbReference type="EMBL" id="AOW28257.1"/>
    </source>
</evidence>
<dbReference type="KEGG" id="cal:CAALFM_C302200WA"/>
<dbReference type="OrthoDB" id="4020388at2759"/>
<protein>
    <submittedName>
        <fullName evidence="2">Uncharacterized protein</fullName>
    </submittedName>
</protein>
<name>A0A1D8PJF7_CANAL</name>
<reference evidence="2 3" key="3">
    <citation type="journal article" date="2013" name="Genome Biol.">
        <title>Assembly of a phased diploid Candida albicans genome facilitates allele-specific measurements and provides a simple model for repeat and indel structure.</title>
        <authorList>
            <person name="Muzzey D."/>
            <person name="Schwartz K."/>
            <person name="Weissman J.S."/>
            <person name="Sherlock G."/>
        </authorList>
    </citation>
    <scope>NUCLEOTIDE SEQUENCE [LARGE SCALE GENOMIC DNA]</scope>
    <source>
        <strain evidence="3">SC5314 / ATCC MYA-2876</strain>
    </source>
</reference>
<dbReference type="SMR" id="A0A1D8PJF7"/>
<proteinExistence type="predicted"/>
<dbReference type="Proteomes" id="UP000000559">
    <property type="component" value="Chromosome 3"/>
</dbReference>
<dbReference type="EMBL" id="CP017625">
    <property type="protein sequence ID" value="AOW28257.1"/>
    <property type="molecule type" value="Genomic_DNA"/>
</dbReference>
<organism evidence="2 3">
    <name type="scientific">Candida albicans (strain SC5314 / ATCC MYA-2876)</name>
    <name type="common">Yeast</name>
    <dbReference type="NCBI Taxonomy" id="237561"/>
    <lineage>
        <taxon>Eukaryota</taxon>
        <taxon>Fungi</taxon>
        <taxon>Dikarya</taxon>
        <taxon>Ascomycota</taxon>
        <taxon>Saccharomycotina</taxon>
        <taxon>Pichiomycetes</taxon>
        <taxon>Debaryomycetaceae</taxon>
        <taxon>Candida/Lodderomyces clade</taxon>
        <taxon>Candida</taxon>
    </lineage>
</organism>
<evidence type="ECO:0000313" key="1">
    <source>
        <dbReference type="CGD" id="CAL0000193900"/>
    </source>
</evidence>
<dbReference type="GeneID" id="30515185"/>
<sequence>MSTKHTQELENLRKLRATLEAIKESTAKMLQDITTIYKDNNPQLLQNSKDFQKALNDL</sequence>
<dbReference type="AlphaFoldDB" id="A0A1D8PJF7"/>
<dbReference type="RefSeq" id="XP_019330839.1">
    <property type="nucleotide sequence ID" value="XM_019475294.1"/>
</dbReference>
<keyword evidence="3" id="KW-1185">Reference proteome</keyword>
<reference evidence="2 3" key="2">
    <citation type="journal article" date="2007" name="Genome Biol.">
        <title>Assembly of the Candida albicans genome into sixteen supercontigs aligned on the eight chromosomes.</title>
        <authorList>
            <person name="van het Hoog M."/>
            <person name="Rast T.J."/>
            <person name="Martchenko M."/>
            <person name="Grindle S."/>
            <person name="Dignard D."/>
            <person name="Hogues H."/>
            <person name="Cuomo C."/>
            <person name="Berriman M."/>
            <person name="Scherer S."/>
            <person name="Magee B.B."/>
            <person name="Whiteway M."/>
            <person name="Chibana H."/>
            <person name="Nantel A."/>
            <person name="Magee P.T."/>
        </authorList>
    </citation>
    <scope>GENOME REANNOTATION</scope>
    <source>
        <strain evidence="3">SC5314 / ATCC MYA-2876</strain>
    </source>
</reference>
<dbReference type="CGD" id="CAL0000193900">
    <property type="gene designation" value="orf19.1624.1"/>
</dbReference>
<gene>
    <name evidence="2" type="ordered locus">CAALFM_C302200WA</name>
    <name evidence="1" type="ordered locus">orf19.1624.1</name>
</gene>
<evidence type="ECO:0000313" key="3">
    <source>
        <dbReference type="Proteomes" id="UP000000559"/>
    </source>
</evidence>
<dbReference type="VEuPathDB" id="FungiDB:C3_02200W_A"/>
<accession>A0A1D8PJF7</accession>